<dbReference type="Proteomes" id="UP000198994">
    <property type="component" value="Unassembled WGS sequence"/>
</dbReference>
<name>A0A1G7M5T8_9RHOB</name>
<dbReference type="RefSeq" id="WP_089964022.1">
    <property type="nucleotide sequence ID" value="NZ_FNAV01000030.1"/>
</dbReference>
<reference evidence="9" key="1">
    <citation type="submission" date="2016-10" db="EMBL/GenBank/DDBJ databases">
        <authorList>
            <person name="Varghese N."/>
            <person name="Submissions S."/>
        </authorList>
    </citation>
    <scope>NUCLEOTIDE SEQUENCE [LARGE SCALE GENOMIC DNA]</scope>
    <source>
        <strain evidence="9">DSM 10146</strain>
    </source>
</reference>
<dbReference type="Gene3D" id="2.180.10.10">
    <property type="entry name" value="RHS repeat-associated core"/>
    <property type="match status" value="3"/>
</dbReference>
<dbReference type="InterPro" id="IPR050708">
    <property type="entry name" value="T6SS_VgrG/RHS"/>
</dbReference>
<evidence type="ECO:0000259" key="6">
    <source>
        <dbReference type="Pfam" id="PF12256"/>
    </source>
</evidence>
<keyword evidence="4" id="KW-0843">Virulence</keyword>
<evidence type="ECO:0000256" key="3">
    <source>
        <dbReference type="ARBA" id="ARBA00022737"/>
    </source>
</evidence>
<comment type="subcellular location">
    <subcellularLocation>
        <location evidence="1">Secreted</location>
    </subcellularLocation>
</comment>
<evidence type="ECO:0000256" key="4">
    <source>
        <dbReference type="ARBA" id="ARBA00023026"/>
    </source>
</evidence>
<dbReference type="Pfam" id="PF12256">
    <property type="entry name" value="TcdB_toxin_midN"/>
    <property type="match status" value="1"/>
</dbReference>
<accession>A0A1G7M5T8</accession>
<dbReference type="PANTHER" id="PTHR32305">
    <property type="match status" value="1"/>
</dbReference>
<sequence>MRFAAAIRCLGVLGLCLWAGLCAQMGAAQDKSASSIVALPEAGGTVTKEEGALQLSAATGAARFALPLPSLPSRGGFVPSLTFEYNQFNGDTGGGFGAGWRLSVPSVALNTDLGTPIPGFRPNGDFYSGLSYDGVRLTYMGREADSGALLYRPVLSEDHIEVRYHPEPRRLFLANLPRLASETQALRAVPDCGVAAMPEPPPLPAEDQPERLLPVTLCAGFEVRLPNGTRQFFSGGAAFAEGAPGLVTRWPLRLEVNPNGETLRYAYARRDGYSYVDEVVFAGGRSVYQFQRGEAGPGRVSHSAGVAQKGSALTVGLQARFDGGLVQQWCFVYLGRAQADPDDFAIRTAPHCQRQAEADLTERLAQARGASSLNVLDQLHALYRFGALDPGTVLGADTAQLPDLRFDYSTWTQGGLEARQLAYAIEGIEVAQGFGFETLELADINADSLIDVVQSSATSDAKVYLGRGTLDQDAFRAEAQPLALRRGDTLVNPVFSDPAFHFADIFGDGFADVVELTNDGQMHVYDGQADGSHRYIGRAVGVQAFGVGAFTQGRARLVDVNRDGRTDILTARAGGEAGAEWLLYLNTSQAPRWGADGQLTQPGSVDFIQMTAPMGFAAEPDLLAAGQRTRLTDVNGDRLPDLVRFQPGGFCVFENQGQVFSPAPDRFWFGAATAPLGRPNAANADCDGMGVFAQINGMPDPTQTGVETFWNADINGDGVLDFATIGATVTELLIWVGYGDGSYSQAPLRLELSERVQDVRRSRVADLDADGQPEILIFQNPAAGEVKPIVVIDFNRFGPRQVSKANLMTRLAFSSGRTQDLRYVTSTDEALAARAHTSGTALRGLHFPVTLVKQMVLSGKDGRSATADIEVSTFSYRNPAYDSVDRQFVGFETVESRVFADDALGGAIAPTQASRLTVTHFTSFDGTAPAASARRLAGRPKLQLNYVLNLAGATLNPDVVGMATQDGPGFALPALLAPDGQPAVAQPGALLSCVHSVWQAVPAAAEAQGGERPKFLRLLERGEIAAVDPAAPVTLPPDAPGLTCPAPTELVRFAHDGFNREVSASRLIAGHAVQPPGAGAALATRAGALRDKTDYDPGLEAIGVLDAVRSTRRLALIKTDAQLPEGAPWVEGYAEDALLSLERRSYNPTAAAARPVRHDVRVLSALVEAPAELGRGFGAGYVLRRNYVYDAFGNVVGQGDGRDLQEAVVYDVLGVLPLSYTRFAEDQAGPRGRDQVTHLAYASDGPVRSLPVCQRTPLGRVLGFSYDSLSRRTSEYETAGALASDGRLACDLDQRVGSDSRYAYRIGVSGRPSLVLSRVRRHADGAAPAGEATWLERLSAFNAFGDPVAELENAASAFGSDGTPRVRVLSLLEYNPNRRVIYRYTPFMLDDAGGFNAAQLFEAGTIPLGAGPNAARISYAYDAAGRLARQIEPSGLRRDTTYGPWGIAWTERYEDTTGPKTVYRTRIENAFGVQATSIGDGKSFPDVTLFARDLRGHLQSLTLPGEAGAPRRFAVNSAGQIERQAVPGLGEMFVAYDTRGRAVKRAHIDQAGNAVRMVETDYDFLDRVVALRGTTRDMGCEAEDCAPMRRYAALSYDVPETSGAPEPGAVPQPLGLPTQVLSFDHHHRPDASEPDLSTVQRWQYDTRGKILRTDVSIGMQRYTERFAYALDGGLSRHRGAGGLDGLFSFGPDGRLSTVSVAHAAVGDGAPQAVIQALGYSPAAQVSDIVYRNGHATQLGFDPATLFLEEIVTTVAASASRPEGRLQDLRLTFNGAGFVTRIEDRRARPAGSGLIDRSGVFSYDVKGQLTAAERYGEALRYDYTPAGAFMQNSAFDPGSLDLSSTRVAGSALLPGSTAGLRYVFDGFGGLSSSPCVRRTSYDPFGRLALVETAAALIRYGYNQEGHRTYVWTEPRAEPDPPHPSCSDETPEARVTFTPTETYRQTRALSDGVLAEEGAAISYVDVGALRVAKLEHTTGKWFYFLKDHITSTDYLMDPDGHPVEQMIYRPYGTEPLVDGAPAREALALAPGAEPPTAPAHHRFAGELYDGGAGLYLFGQRYYDPRLGRFITPDRAFLTDPELCVEDALGCNLYGYANNNPMAFIDPKGQIAETVWDVVNVAMGVYELQKNLQVGNYGSAAIDAIGIASDIFAAAAPFVPGGVGATIKSVRYGDKAIGLATVSRAVDPKGIGKLAEDAATKHFKKEYKHIGSQLHAILETGRTVRIDDAIIRNGKNYVAEVKAGAGRLSKGQSELFLENIRIMRFSGPKTLQKFKDAGVDPEEFVKNYNRLLRWD</sequence>
<dbReference type="GO" id="GO:0005737">
    <property type="term" value="C:cytoplasm"/>
    <property type="evidence" value="ECO:0007669"/>
    <property type="project" value="InterPro"/>
</dbReference>
<evidence type="ECO:0000256" key="1">
    <source>
        <dbReference type="ARBA" id="ARBA00004613"/>
    </source>
</evidence>
<evidence type="ECO:0000313" key="9">
    <source>
        <dbReference type="Proteomes" id="UP000198994"/>
    </source>
</evidence>
<feature type="chain" id="PRO_5011626367" evidence="5">
    <location>
        <begin position="28"/>
        <end position="2292"/>
    </location>
</feature>
<dbReference type="InterPro" id="IPR003284">
    <property type="entry name" value="Sal_SpvB"/>
</dbReference>
<organism evidence="8 9">
    <name type="scientific">Salipiger thiooxidans</name>
    <dbReference type="NCBI Taxonomy" id="282683"/>
    <lineage>
        <taxon>Bacteria</taxon>
        <taxon>Pseudomonadati</taxon>
        <taxon>Pseudomonadota</taxon>
        <taxon>Alphaproteobacteria</taxon>
        <taxon>Rhodobacterales</taxon>
        <taxon>Roseobacteraceae</taxon>
        <taxon>Salipiger</taxon>
    </lineage>
</organism>
<dbReference type="SUPFAM" id="SSF69318">
    <property type="entry name" value="Integrin alpha N-terminal domain"/>
    <property type="match status" value="1"/>
</dbReference>
<dbReference type="NCBIfam" id="TIGR03696">
    <property type="entry name" value="Rhs_assc_core"/>
    <property type="match status" value="1"/>
</dbReference>
<gene>
    <name evidence="8" type="ORF">SAMN04488105_1307</name>
</gene>
<dbReference type="EMBL" id="FNAV01000030">
    <property type="protein sequence ID" value="SDF57132.1"/>
    <property type="molecule type" value="Genomic_DNA"/>
</dbReference>
<dbReference type="OrthoDB" id="7876417at2"/>
<dbReference type="GO" id="GO:0005576">
    <property type="term" value="C:extracellular region"/>
    <property type="evidence" value="ECO:0007669"/>
    <property type="project" value="UniProtKB-SubCell"/>
</dbReference>
<dbReference type="PANTHER" id="PTHR32305:SF15">
    <property type="entry name" value="PROTEIN RHSA-RELATED"/>
    <property type="match status" value="1"/>
</dbReference>
<feature type="domain" description="Teneurin-like YD-shell" evidence="7">
    <location>
        <begin position="1975"/>
        <end position="2099"/>
    </location>
</feature>
<keyword evidence="3" id="KW-0677">Repeat</keyword>
<dbReference type="InterPro" id="IPR056823">
    <property type="entry name" value="TEN-like_YD-shell"/>
</dbReference>
<evidence type="ECO:0000313" key="8">
    <source>
        <dbReference type="EMBL" id="SDF57132.1"/>
    </source>
</evidence>
<dbReference type="InterPro" id="IPR022045">
    <property type="entry name" value="TcdB_toxin_mid/N"/>
</dbReference>
<dbReference type="STRING" id="282683.SAMN04488105_1307"/>
<evidence type="ECO:0000256" key="5">
    <source>
        <dbReference type="SAM" id="SignalP"/>
    </source>
</evidence>
<keyword evidence="2" id="KW-0964">Secreted</keyword>
<feature type="signal peptide" evidence="5">
    <location>
        <begin position="1"/>
        <end position="27"/>
    </location>
</feature>
<keyword evidence="5" id="KW-0732">Signal</keyword>
<evidence type="ECO:0000256" key="2">
    <source>
        <dbReference type="ARBA" id="ARBA00022525"/>
    </source>
</evidence>
<dbReference type="InterPro" id="IPR028994">
    <property type="entry name" value="Integrin_alpha_N"/>
</dbReference>
<evidence type="ECO:0000259" key="7">
    <source>
        <dbReference type="Pfam" id="PF25023"/>
    </source>
</evidence>
<feature type="domain" description="Insecticide toxin TcdB middle/N-terminal" evidence="6">
    <location>
        <begin position="748"/>
        <end position="896"/>
    </location>
</feature>
<dbReference type="InterPro" id="IPR022385">
    <property type="entry name" value="Rhs_assc_core"/>
</dbReference>
<protein>
    <submittedName>
        <fullName evidence="8">RHS repeat-associated core domain-containing protein</fullName>
    </submittedName>
</protein>
<dbReference type="Pfam" id="PF25023">
    <property type="entry name" value="TEN_YD-shell"/>
    <property type="match status" value="1"/>
</dbReference>
<keyword evidence="9" id="KW-1185">Reference proteome</keyword>
<proteinExistence type="predicted"/>
<dbReference type="Pfam" id="PF03534">
    <property type="entry name" value="SpvB"/>
    <property type="match status" value="1"/>
</dbReference>